<proteinExistence type="predicted"/>
<dbReference type="WBParaSite" id="RSKR_0000037900.1">
    <property type="protein sequence ID" value="RSKR_0000037900.1"/>
    <property type="gene ID" value="RSKR_0000037900"/>
</dbReference>
<accession>A0AC35TGK4</accession>
<evidence type="ECO:0000313" key="1">
    <source>
        <dbReference type="Proteomes" id="UP000095286"/>
    </source>
</evidence>
<reference evidence="2" key="1">
    <citation type="submission" date="2016-11" db="UniProtKB">
        <authorList>
            <consortium name="WormBaseParasite"/>
        </authorList>
    </citation>
    <scope>IDENTIFICATION</scope>
    <source>
        <strain evidence="2">KR3021</strain>
    </source>
</reference>
<sequence>MTESNNPVSGTSGSPIPDTPISSPIEDNSIIGKMFPGKKRYAILCIAVLGLAALLANVLVFGFGLICMTEERFHWHEYNISLGLDVFEKIDFDVRNIDIDLSLPTTTTTQASFIKFPDFDINFKTPSIGFNSATFDIATKHPEIFGKILKTIVVEGSKLALDQAGKALDPRKFDFNKLRNGLNFSSFDISIVDQFKRQVLEKLDLIKDLPDGTNLTEVRPPRIDDIEVNDITWKGDIKGRVKIIDKAADFSYTQTERAVLLSIAGIGALLGFLPMNLFINRIGVRKTVTIAGVVSAFVTATVPLSAYFGFYILMINLALIGFAFSCTFPAIAAITEKWSVKTEKSLYYSLLTLSVPLGAVMSYPFGGVYCRSFLGWEYLFIVAGFVTIFTTFIFCLKYRNNPGESVWITIHEQRLIDNGKVIDGRKRHSNVPIPRKQIFTSPSVLSLWIASFAIFVSFSFVFLTGPQILHNQRKLCIYSTGFVLTITALICFILKAIFANRFPTLFMTVNWTEHKRATIFVAVSLICACVFLNIIMLSHILDETMAVVHTIVFVFLALVSLTLASTGIFRSLPVISQQHSQFVSLGIQATAGLALFIVPTIYELTLNTCIIIGFAGILSVIGAIFYYLKSNPATPCDFTGVEQTTLPSPSKEQSKPIIKSDLERSEN</sequence>
<protein>
    <submittedName>
        <fullName evidence="2">MFS domain-containing protein</fullName>
    </submittedName>
</protein>
<dbReference type="Proteomes" id="UP000095286">
    <property type="component" value="Unplaced"/>
</dbReference>
<evidence type="ECO:0000313" key="2">
    <source>
        <dbReference type="WBParaSite" id="RSKR_0000037900.1"/>
    </source>
</evidence>
<name>A0AC35TGK4_9BILA</name>
<organism evidence="1 2">
    <name type="scientific">Rhabditophanes sp. KR3021</name>
    <dbReference type="NCBI Taxonomy" id="114890"/>
    <lineage>
        <taxon>Eukaryota</taxon>
        <taxon>Metazoa</taxon>
        <taxon>Ecdysozoa</taxon>
        <taxon>Nematoda</taxon>
        <taxon>Chromadorea</taxon>
        <taxon>Rhabditida</taxon>
        <taxon>Tylenchina</taxon>
        <taxon>Panagrolaimomorpha</taxon>
        <taxon>Strongyloidoidea</taxon>
        <taxon>Alloionematidae</taxon>
        <taxon>Rhabditophanes</taxon>
    </lineage>
</organism>